<comment type="caution">
    <text evidence="2">The sequence shown here is derived from an EMBL/GenBank/DDBJ whole genome shotgun (WGS) entry which is preliminary data.</text>
</comment>
<organism evidence="2 3">
    <name type="scientific">Chlamydomonas incerta</name>
    <dbReference type="NCBI Taxonomy" id="51695"/>
    <lineage>
        <taxon>Eukaryota</taxon>
        <taxon>Viridiplantae</taxon>
        <taxon>Chlorophyta</taxon>
        <taxon>core chlorophytes</taxon>
        <taxon>Chlorophyceae</taxon>
        <taxon>CS clade</taxon>
        <taxon>Chlamydomonadales</taxon>
        <taxon>Chlamydomonadaceae</taxon>
        <taxon>Chlamydomonas</taxon>
    </lineage>
</organism>
<feature type="region of interest" description="Disordered" evidence="1">
    <location>
        <begin position="132"/>
        <end position="151"/>
    </location>
</feature>
<feature type="region of interest" description="Disordered" evidence="1">
    <location>
        <begin position="805"/>
        <end position="833"/>
    </location>
</feature>
<proteinExistence type="predicted"/>
<protein>
    <submittedName>
        <fullName evidence="2">Uncharacterized protein</fullName>
    </submittedName>
</protein>
<feature type="region of interest" description="Disordered" evidence="1">
    <location>
        <begin position="1045"/>
        <end position="1065"/>
    </location>
</feature>
<dbReference type="Proteomes" id="UP000650467">
    <property type="component" value="Unassembled WGS sequence"/>
</dbReference>
<feature type="region of interest" description="Disordered" evidence="1">
    <location>
        <begin position="236"/>
        <end position="292"/>
    </location>
</feature>
<dbReference type="EMBL" id="JAEHOC010000022">
    <property type="protein sequence ID" value="KAG2432278.1"/>
    <property type="molecule type" value="Genomic_DNA"/>
</dbReference>
<feature type="compositionally biased region" description="Low complexity" evidence="1">
    <location>
        <begin position="132"/>
        <end position="149"/>
    </location>
</feature>
<evidence type="ECO:0000256" key="1">
    <source>
        <dbReference type="SAM" id="MobiDB-lite"/>
    </source>
</evidence>
<dbReference type="SUPFAM" id="SSF53335">
    <property type="entry name" value="S-adenosyl-L-methionine-dependent methyltransferases"/>
    <property type="match status" value="1"/>
</dbReference>
<dbReference type="SUPFAM" id="SSF48613">
    <property type="entry name" value="Heme oxygenase-like"/>
    <property type="match status" value="1"/>
</dbReference>
<dbReference type="Pfam" id="PF14518">
    <property type="entry name" value="Haem_oxygenas_2"/>
    <property type="match status" value="1"/>
</dbReference>
<gene>
    <name evidence="2" type="ORF">HXX76_009196</name>
</gene>
<sequence>MCKKLPHAPPPATCGVATPAPPSQGIQAPIATRYARSVLSARHLDSHPYLCLLRARAPLAWFRSGHREFLAAVNGWSNLLGLLLSRLPRPEQRLPVIANLYDEHGGGNLGASHVATFSHLLSIMADDAAADTTAAPTSGSESGIPGSSIVPDLDLPPHPAVDRFLEAFRSTGSWAELAGALGMVEFSYAFVSAAIADYCSHMGLAHNRHYATHQDLDLDHADALFALVEPLLAAAEAGEEEEAAGEGKEGQEAAAGGQGEQGKGMAASRRSSEGAGGSSASDCGSDEPAPAGTTTAAAATAAAAAAAARAGMRLGHGALMDLYDAIRREAAAEAAEAAPEAPPQPLLRVALIASAGCTALSVLGDGPLAGLDCVDANPEQLALTRLKLAAAAHYAAQAAAEAEEAAPAAAAAAAGEEVEGADSTAAADVTGGVDAAAQRRYLAFLRGRAPPGEVDAVLAAAAASTVPVSGAAAAAADAASYWAPGGGCSAGGGGGRRRHLLDGAAGMGKYEHIFRKLAAVAAALPAASGGDAAAFAAAFGDATLERQYGPLVAAHACRPLTEGFAALLRPRPSDCGVAATAAATAADEGQGQVGSAAGGGVNGLPRNAYFQALVDGAATAAATPPPPYATRLTAVAAGLAATPVRLAAAGMAEFLEAAAAAANDGTGCGGCGGYDLIQASNVTDWMSEEQAARLLRAARAALRPGGRLLLRRIWGRFQVEDLRAHGFSLVRAHQDASGLYTQVAEFAPTPEPSSQELRAFEAALAAGSGGGAATYPLGSHVRFRIDHGPDYLRFFRRMGEVRYFTARDPTPPGNTGSTGSTGSSTGPGGSTGPVVATLAAVLRPIPGAAAPSAPSPSAASASASTPSSSCWYLGDLRVAPAHRGGRLPAAMVARDLPALLRRSPRAFAVEMLPAAGAPGRIERLFRHVLAPPPAAAAAAAAGDGSVAAAAAGLGGLVVRSTEIEIWALDAAAARRHWPAIAASAAGGDNAGGSAASAGSSCGGGGGGGVTLLDLGGVKDLIRVPHQTPLRVLHVIRADRVNIGCSSSGGSSSGGSSSGCSSGGGDVTVAEPEDGALHMVCCRARSGLSAALRRQAAGGCEGGGAGGSSTAASIAAAAAAAEPLAHARVVHVGLDHVDWGCLSTAEI</sequence>
<name>A0A835SSE5_CHLIN</name>
<dbReference type="Pfam" id="PF11899">
    <property type="entry name" value="DUF3419"/>
    <property type="match status" value="1"/>
</dbReference>
<dbReference type="Gene3D" id="3.40.50.150">
    <property type="entry name" value="Vaccinia Virus protein VP39"/>
    <property type="match status" value="1"/>
</dbReference>
<dbReference type="InterPro" id="IPR016084">
    <property type="entry name" value="Haem_Oase-like_multi-hlx"/>
</dbReference>
<reference evidence="2" key="1">
    <citation type="journal article" date="2020" name="bioRxiv">
        <title>Comparative genomics of Chlamydomonas.</title>
        <authorList>
            <person name="Craig R.J."/>
            <person name="Hasan A.R."/>
            <person name="Ness R.W."/>
            <person name="Keightley P.D."/>
        </authorList>
    </citation>
    <scope>NUCLEOTIDE SEQUENCE</scope>
    <source>
        <strain evidence="2">SAG 7.73</strain>
    </source>
</reference>
<feature type="compositionally biased region" description="Low complexity" evidence="1">
    <location>
        <begin position="813"/>
        <end position="824"/>
    </location>
</feature>
<accession>A0A835SSE5</accession>
<dbReference type="InterPro" id="IPR021829">
    <property type="entry name" value="DUF3419"/>
</dbReference>
<dbReference type="AlphaFoldDB" id="A0A835SSE5"/>
<feature type="compositionally biased region" description="Gly residues" evidence="1">
    <location>
        <begin position="1050"/>
        <end position="1065"/>
    </location>
</feature>
<dbReference type="Gene3D" id="1.20.910.10">
    <property type="entry name" value="Heme oxygenase-like"/>
    <property type="match status" value="1"/>
</dbReference>
<feature type="compositionally biased region" description="Low complexity" evidence="1">
    <location>
        <begin position="278"/>
        <end position="292"/>
    </location>
</feature>
<feature type="region of interest" description="Disordered" evidence="1">
    <location>
        <begin position="1"/>
        <end position="20"/>
    </location>
</feature>
<dbReference type="OrthoDB" id="10590772at2759"/>
<dbReference type="InterPro" id="IPR029063">
    <property type="entry name" value="SAM-dependent_MTases_sf"/>
</dbReference>
<evidence type="ECO:0000313" key="3">
    <source>
        <dbReference type="Proteomes" id="UP000650467"/>
    </source>
</evidence>
<evidence type="ECO:0000313" key="2">
    <source>
        <dbReference type="EMBL" id="KAG2432278.1"/>
    </source>
</evidence>
<keyword evidence="3" id="KW-1185">Reference proteome</keyword>
<dbReference type="SMART" id="SM01236">
    <property type="entry name" value="Haem_oxygenase_2"/>
    <property type="match status" value="1"/>
</dbReference>